<evidence type="ECO:0000313" key="3">
    <source>
        <dbReference type="Proteomes" id="UP000178315"/>
    </source>
</evidence>
<name>A0A1G2A8K1_9BACT</name>
<feature type="transmembrane region" description="Helical" evidence="1">
    <location>
        <begin position="12"/>
        <end position="32"/>
    </location>
</feature>
<reference evidence="2 3" key="1">
    <citation type="journal article" date="2016" name="Nat. Commun.">
        <title>Thousands of microbial genomes shed light on interconnected biogeochemical processes in an aquifer system.</title>
        <authorList>
            <person name="Anantharaman K."/>
            <person name="Brown C.T."/>
            <person name="Hug L.A."/>
            <person name="Sharon I."/>
            <person name="Castelle C.J."/>
            <person name="Probst A.J."/>
            <person name="Thomas B.C."/>
            <person name="Singh A."/>
            <person name="Wilkins M.J."/>
            <person name="Karaoz U."/>
            <person name="Brodie E.L."/>
            <person name="Williams K.H."/>
            <person name="Hubbard S.S."/>
            <person name="Banfield J.F."/>
        </authorList>
    </citation>
    <scope>NUCLEOTIDE SEQUENCE [LARGE SCALE GENOMIC DNA]</scope>
</reference>
<protein>
    <recommendedName>
        <fullName evidence="4">IPT/TIG domain-containing protein</fullName>
    </recommendedName>
</protein>
<dbReference type="InterPro" id="IPR013783">
    <property type="entry name" value="Ig-like_fold"/>
</dbReference>
<dbReference type="EMBL" id="MHJU01000015">
    <property type="protein sequence ID" value="OGY73228.1"/>
    <property type="molecule type" value="Genomic_DNA"/>
</dbReference>
<keyword evidence="1" id="KW-0812">Transmembrane</keyword>
<dbReference type="Gene3D" id="2.60.40.10">
    <property type="entry name" value="Immunoglobulins"/>
    <property type="match status" value="1"/>
</dbReference>
<organism evidence="2 3">
    <name type="scientific">Candidatus Jacksonbacteria bacterium RIFCSPLOWO2_02_FULL_44_20</name>
    <dbReference type="NCBI Taxonomy" id="1798460"/>
    <lineage>
        <taxon>Bacteria</taxon>
        <taxon>Candidatus Jacksoniibacteriota</taxon>
    </lineage>
</organism>
<evidence type="ECO:0008006" key="4">
    <source>
        <dbReference type="Google" id="ProtNLM"/>
    </source>
</evidence>
<keyword evidence="1" id="KW-0472">Membrane</keyword>
<evidence type="ECO:0000313" key="2">
    <source>
        <dbReference type="EMBL" id="OGY73228.1"/>
    </source>
</evidence>
<evidence type="ECO:0000256" key="1">
    <source>
        <dbReference type="SAM" id="Phobius"/>
    </source>
</evidence>
<sequence length="976" mass="105720">MIRIFHTHNKLMLIVSAVFFVGVFIFAILRVLGVGMVTISGPTTAYSSGSSVTVDIAFTCAASGDNETLISCSPEGCFADTADCAGKNSCSKTCSVTFGAGEDTTHTIRVTARDSAQMEDTATHIIDVDTECETRKDILSDWGECDRTTGQQYRTVRLSYPSCSASQVTEMQGCQSKPVLTKPFAYKNRKITLFGDNFYPTQTATNPLKNQSYMEVKAGSILLSLPGFSTCAKPDQAKDCSFDANVSEVPACLPAITVSAVVKPKIYQQSESGWDSGDNMAATKITSDPFFALASDYESSPPRIQTVSPLTHWDAEPMEMTGDIPYLASPSPNYCVEDEIVIGGRDFGWERLGGRVLIKGQEVGRYLKWSDTEIIVTPPAVSSGAWSPSCPRQNPSLGVVSTISAGVLSDIAVSCPALPMCSRACLVDSVSPLSAQSPLPATDIDTVKIKKFTDPTNKQYLTDEEAVITGAGFLDARHKGELADAGAPSNDLRSAAYVEFYSDELGFLPAFSIAAWSDTEIRAFPPRISFEEVYGDSGKTFETGVSAGGLPVRVCTRYGCSTNLTVTVSGGSSIDDDDTIPNITAIIPPLGVEGEIVEIQGNDLCAENNCALPLKSARFGVWHLADPPFDITGIAARVFDITPFFIRAEVPSSAISGGVIIERRDGVASASFEFTKAPFITRISPREIDKRDRASFYGTGFYGAFHTTYLPPAVLSGITPKIEMWSTGGYMFPDESRTSPDTRHLYDYVPFTFFLPNEREAILNHPVTFIMSNWDGAFAVVDRRELLSVPPIITPANVTPVKCLETGATFDFQKCDVGYDDYATHVKITFKTALSVQNPRAFAGENVIDAMTIGEPDTEGNVAVALFINTLYNDVEKEFRKGFIPLNFFDPSDPKSDKGGVIVIERVAGGKGRFSLDPETALSHEEGVGIDRYVVCKDETCSEKELLLPGDQPEGAKFFGRGFSHQDQIWLRASAE</sequence>
<keyword evidence="1" id="KW-1133">Transmembrane helix</keyword>
<comment type="caution">
    <text evidence="2">The sequence shown here is derived from an EMBL/GenBank/DDBJ whole genome shotgun (WGS) entry which is preliminary data.</text>
</comment>
<gene>
    <name evidence="2" type="ORF">A3H61_00100</name>
</gene>
<dbReference type="AlphaFoldDB" id="A0A1G2A8K1"/>
<proteinExistence type="predicted"/>
<accession>A0A1G2A8K1</accession>
<dbReference type="Proteomes" id="UP000178315">
    <property type="component" value="Unassembled WGS sequence"/>
</dbReference>